<feature type="region of interest" description="Disordered" evidence="5">
    <location>
        <begin position="1"/>
        <end position="69"/>
    </location>
</feature>
<feature type="region of interest" description="Disordered" evidence="5">
    <location>
        <begin position="473"/>
        <end position="562"/>
    </location>
</feature>
<keyword evidence="2" id="KW-0227">DNA damage</keyword>
<dbReference type="SUPFAM" id="SSF49503">
    <property type="entry name" value="Cupredoxins"/>
    <property type="match status" value="1"/>
</dbReference>
<dbReference type="InterPro" id="IPR052953">
    <property type="entry name" value="Ser-rich/MCO-related"/>
</dbReference>
<dbReference type="CDD" id="cd00920">
    <property type="entry name" value="Cupredoxin"/>
    <property type="match status" value="1"/>
</dbReference>
<dbReference type="GO" id="GO:0051382">
    <property type="term" value="P:kinetochore assembly"/>
    <property type="evidence" value="ECO:0007669"/>
    <property type="project" value="InterPro"/>
</dbReference>
<dbReference type="AlphaFoldDB" id="F9F534"/>
<dbReference type="Pfam" id="PF09415">
    <property type="entry name" value="CENP-X"/>
    <property type="match status" value="1"/>
</dbReference>
<comment type="caution">
    <text evidence="6">The sequence shown here is derived from an EMBL/GenBank/DDBJ whole genome shotgun (WGS) entry which is preliminary data.</text>
</comment>
<dbReference type="OrthoDB" id="2331100at2759"/>
<dbReference type="CDD" id="cd22921">
    <property type="entry name" value="HFD_CENP-X"/>
    <property type="match status" value="1"/>
</dbReference>
<feature type="compositionally biased region" description="Low complexity" evidence="5">
    <location>
        <begin position="539"/>
        <end position="561"/>
    </location>
</feature>
<gene>
    <name evidence="6" type="ORF">FOXB_01509</name>
</gene>
<sequence length="593" mass="61873">MPPKQSSGTGRGRPKATTKKGAKASEPESEPQSSNPFELSDDDNNRHGTSTREAQAVEEEEPDKSIPPELLTRLLHEFFAKDATRISRDANAAAGKYFDVFVREAIARAAVEKDGGFLEVEDLEKQPRLWSSKAHYRNTMSPTTPGIHLKLKEVRTEYHPIDAMAACTAAWCLPTVSAQIVHIGVGDRTAGLLPQNLLGFGKCSRTLCKSAFRLRSSVDINHNITDEALPKQTNPWSICSDTVGPGAEAYSHRKYLTPGQFPSLTKASQDIPSTICFIPQLFQRSLVDSVSYYACPSALPLPLPNTHNPKSLIIMYFSQIAIVALAAVAGAVDVQVVSVGRNSATNATGLKFWPEKITAEPGTMVQFQFWAGNHTVTQSTFDDPCVPIGNVMSNVTGIYSGYQPVEASMSKGMIPTYTIMVKDKKPMWLFCSKAKHCQGGMSMVINENTSANATRSLNNYKSLCSSATVSEVVPVQGGGSPQGGNGGNGTNTGGSGGGSSGGDGSGNDSSDGGSSSGGDSSDGGSSSGDDSSDDGSEDGSGTPTGVAAPGATGTPTAGSSGDPVVTAAAAELKAPISMLLAVGAAAIHNAGNN</sequence>
<protein>
    <recommendedName>
        <fullName evidence="7">Phytocyanin domain-containing protein</fullName>
    </recommendedName>
</protein>
<keyword evidence="3" id="KW-0238">DNA-binding</keyword>
<dbReference type="InterPro" id="IPR018552">
    <property type="entry name" value="CENP-X"/>
</dbReference>
<evidence type="ECO:0000256" key="3">
    <source>
        <dbReference type="ARBA" id="ARBA00023125"/>
    </source>
</evidence>
<dbReference type="InterPro" id="IPR008972">
    <property type="entry name" value="Cupredoxin"/>
</dbReference>
<evidence type="ECO:0000256" key="4">
    <source>
        <dbReference type="ARBA" id="ARBA00023204"/>
    </source>
</evidence>
<dbReference type="EMBL" id="AFQF01000486">
    <property type="protein sequence ID" value="EGU88026.1"/>
    <property type="molecule type" value="Genomic_DNA"/>
</dbReference>
<proteinExistence type="inferred from homology"/>
<evidence type="ECO:0000256" key="5">
    <source>
        <dbReference type="SAM" id="MobiDB-lite"/>
    </source>
</evidence>
<feature type="compositionally biased region" description="Low complexity" evidence="5">
    <location>
        <begin position="506"/>
        <end position="529"/>
    </location>
</feature>
<evidence type="ECO:0008006" key="7">
    <source>
        <dbReference type="Google" id="ProtNLM"/>
    </source>
</evidence>
<keyword evidence="4" id="KW-0234">DNA repair</keyword>
<dbReference type="GO" id="GO:0003677">
    <property type="term" value="F:DNA binding"/>
    <property type="evidence" value="ECO:0007669"/>
    <property type="project" value="UniProtKB-KW"/>
</dbReference>
<dbReference type="GO" id="GO:0006281">
    <property type="term" value="P:DNA repair"/>
    <property type="evidence" value="ECO:0007669"/>
    <property type="project" value="UniProtKB-KW"/>
</dbReference>
<feature type="compositionally biased region" description="Basic residues" evidence="5">
    <location>
        <begin position="12"/>
        <end position="22"/>
    </location>
</feature>
<dbReference type="STRING" id="660025.F9F534"/>
<accession>F9F534</accession>
<dbReference type="PANTHER" id="PTHR34883">
    <property type="entry name" value="SERINE-RICH PROTEIN, PUTATIVE-RELATED-RELATED"/>
    <property type="match status" value="1"/>
</dbReference>
<dbReference type="Gene3D" id="2.60.40.420">
    <property type="entry name" value="Cupredoxins - blue copper proteins"/>
    <property type="match status" value="1"/>
</dbReference>
<name>F9F534_FUSOF</name>
<dbReference type="PANTHER" id="PTHR34883:SF17">
    <property type="entry name" value="CUPREDOXIN"/>
    <property type="match status" value="1"/>
</dbReference>
<reference evidence="6" key="1">
    <citation type="journal article" date="2012" name="Mol. Plant Microbe Interact.">
        <title>A highly conserved effector in Fusarium oxysporum is required for full virulence on Arabidopsis.</title>
        <authorList>
            <person name="Thatcher L.F."/>
            <person name="Gardiner D.M."/>
            <person name="Kazan K."/>
            <person name="Manners J."/>
        </authorList>
    </citation>
    <scope>NUCLEOTIDE SEQUENCE [LARGE SCALE GENOMIC DNA]</scope>
    <source>
        <strain evidence="6">Fo5176</strain>
    </source>
</reference>
<organism evidence="6">
    <name type="scientific">Fusarium oxysporum (strain Fo5176)</name>
    <name type="common">Fusarium vascular wilt</name>
    <dbReference type="NCBI Taxonomy" id="660025"/>
    <lineage>
        <taxon>Eukaryota</taxon>
        <taxon>Fungi</taxon>
        <taxon>Dikarya</taxon>
        <taxon>Ascomycota</taxon>
        <taxon>Pezizomycotina</taxon>
        <taxon>Sordariomycetes</taxon>
        <taxon>Hypocreomycetidae</taxon>
        <taxon>Hypocreales</taxon>
        <taxon>Nectriaceae</taxon>
        <taxon>Fusarium</taxon>
        <taxon>Fusarium oxysporum species complex</taxon>
    </lineage>
</organism>
<feature type="compositionally biased region" description="Gly residues" evidence="5">
    <location>
        <begin position="476"/>
        <end position="505"/>
    </location>
</feature>
<comment type="similarity">
    <text evidence="1">Belongs to the CENP-X/MHF2 family.</text>
</comment>
<evidence type="ECO:0000313" key="6">
    <source>
        <dbReference type="EMBL" id="EGU88026.1"/>
    </source>
</evidence>
<dbReference type="PaxDb" id="5507-FOXG_07729P0"/>
<evidence type="ECO:0000256" key="1">
    <source>
        <dbReference type="ARBA" id="ARBA00009359"/>
    </source>
</evidence>
<evidence type="ECO:0000256" key="2">
    <source>
        <dbReference type="ARBA" id="ARBA00022763"/>
    </source>
</evidence>